<keyword evidence="4 8" id="KW-0378">Hydrolase</keyword>
<dbReference type="STRING" id="1307761.L21SP2_3495"/>
<keyword evidence="3" id="KW-0820">tRNA-binding</keyword>
<evidence type="ECO:0000256" key="7">
    <source>
        <dbReference type="ARBA" id="ARBA00050038"/>
    </source>
</evidence>
<proteinExistence type="inferred from homology"/>
<evidence type="ECO:0000313" key="8">
    <source>
        <dbReference type="EMBL" id="AHC16831.1"/>
    </source>
</evidence>
<evidence type="ECO:0000256" key="4">
    <source>
        <dbReference type="ARBA" id="ARBA00022801"/>
    </source>
</evidence>
<dbReference type="GO" id="GO:0000049">
    <property type="term" value="F:tRNA binding"/>
    <property type="evidence" value="ECO:0007669"/>
    <property type="project" value="UniProtKB-KW"/>
</dbReference>
<dbReference type="Gene3D" id="3.40.50.1470">
    <property type="entry name" value="Peptidyl-tRNA hydrolase"/>
    <property type="match status" value="1"/>
</dbReference>
<gene>
    <name evidence="8" type="ORF">L21SP2_3495</name>
</gene>
<dbReference type="SUPFAM" id="SSF53178">
    <property type="entry name" value="Peptidyl-tRNA hydrolase-like"/>
    <property type="match status" value="1"/>
</dbReference>
<dbReference type="InterPro" id="IPR036416">
    <property type="entry name" value="Pept_tRNA_hydro_sf"/>
</dbReference>
<dbReference type="PATRIC" id="fig|1307761.3.peg.3484"/>
<dbReference type="PANTHER" id="PTHR17224:SF1">
    <property type="entry name" value="PEPTIDYL-TRNA HYDROLASE"/>
    <property type="match status" value="1"/>
</dbReference>
<comment type="similarity">
    <text evidence="6">Belongs to the PTH family.</text>
</comment>
<dbReference type="PROSITE" id="PS01196">
    <property type="entry name" value="PEPT_TRNA_HYDROL_2"/>
    <property type="match status" value="1"/>
</dbReference>
<dbReference type="InterPro" id="IPR018171">
    <property type="entry name" value="Pept_tRNA_hydro_CS"/>
</dbReference>
<keyword evidence="5" id="KW-0694">RNA-binding</keyword>
<dbReference type="Pfam" id="PF01195">
    <property type="entry name" value="Pept_tRNA_hydro"/>
    <property type="match status" value="1"/>
</dbReference>
<dbReference type="eggNOG" id="COG0193">
    <property type="taxonomic scope" value="Bacteria"/>
</dbReference>
<dbReference type="PANTHER" id="PTHR17224">
    <property type="entry name" value="PEPTIDYL-TRNA HYDROLASE"/>
    <property type="match status" value="1"/>
</dbReference>
<sequence length="188" mass="21169">MSERISLLCFLGNPGKQYAATRHNAAWLLLNAFEQENPLTWQQKFKGKFAKHQVPGKNAVYFYTPHTFMNKSGEGVREISAFFSIPEKEILVVYDELDLVPGTWKARRGGGLKGHNGLRSVQQHLGDNNFVRIAIGIGRPDHPSFPVQKWVLSTFREDEKADLFRGFDDLIGLLRSIADQGVMIIPGS</sequence>
<dbReference type="HOGENOM" id="CLU_062456_2_1_12"/>
<evidence type="ECO:0000256" key="5">
    <source>
        <dbReference type="ARBA" id="ARBA00022884"/>
    </source>
</evidence>
<dbReference type="NCBIfam" id="TIGR00447">
    <property type="entry name" value="pth"/>
    <property type="match status" value="1"/>
</dbReference>
<dbReference type="AlphaFoldDB" id="V5WNU7"/>
<dbReference type="EC" id="3.1.1.29" evidence="1"/>
<name>V5WNU7_9SPIO</name>
<evidence type="ECO:0000256" key="3">
    <source>
        <dbReference type="ARBA" id="ARBA00022555"/>
    </source>
</evidence>
<dbReference type="Proteomes" id="UP000018680">
    <property type="component" value="Chromosome"/>
</dbReference>
<evidence type="ECO:0000256" key="1">
    <source>
        <dbReference type="ARBA" id="ARBA00013260"/>
    </source>
</evidence>
<evidence type="ECO:0000256" key="6">
    <source>
        <dbReference type="ARBA" id="ARBA00038063"/>
    </source>
</evidence>
<dbReference type="GO" id="GO:0004045">
    <property type="term" value="F:peptidyl-tRNA hydrolase activity"/>
    <property type="evidence" value="ECO:0007669"/>
    <property type="project" value="UniProtKB-EC"/>
</dbReference>
<dbReference type="CDD" id="cd00462">
    <property type="entry name" value="PTH"/>
    <property type="match status" value="1"/>
</dbReference>
<accession>V5WNU7</accession>
<evidence type="ECO:0000313" key="9">
    <source>
        <dbReference type="Proteomes" id="UP000018680"/>
    </source>
</evidence>
<dbReference type="InterPro" id="IPR001328">
    <property type="entry name" value="Pept_tRNA_hydro"/>
</dbReference>
<evidence type="ECO:0000256" key="2">
    <source>
        <dbReference type="ARBA" id="ARBA00022490"/>
    </source>
</evidence>
<keyword evidence="9" id="KW-1185">Reference proteome</keyword>
<organism evidence="8 9">
    <name type="scientific">Salinispira pacifica</name>
    <dbReference type="NCBI Taxonomy" id="1307761"/>
    <lineage>
        <taxon>Bacteria</taxon>
        <taxon>Pseudomonadati</taxon>
        <taxon>Spirochaetota</taxon>
        <taxon>Spirochaetia</taxon>
        <taxon>Spirochaetales</taxon>
        <taxon>Spirochaetaceae</taxon>
        <taxon>Salinispira</taxon>
    </lineage>
</organism>
<keyword evidence="2" id="KW-0963">Cytoplasm</keyword>
<reference evidence="8 9" key="1">
    <citation type="journal article" date="2015" name="Stand. Genomic Sci.">
        <title>Complete genome sequence and description of Salinispira pacifica gen. nov., sp. nov., a novel spirochaete isolated form a hypersaline microbial mat.</title>
        <authorList>
            <person name="Ben Hania W."/>
            <person name="Joseph M."/>
            <person name="Schumann P."/>
            <person name="Bunk B."/>
            <person name="Fiebig A."/>
            <person name="Sproer C."/>
            <person name="Klenk H.P."/>
            <person name="Fardeau M.L."/>
            <person name="Spring S."/>
        </authorList>
    </citation>
    <scope>NUCLEOTIDE SEQUENCE [LARGE SCALE GENOMIC DNA]</scope>
    <source>
        <strain evidence="8 9">L21-RPul-D2</strain>
    </source>
</reference>
<dbReference type="RefSeq" id="WP_024269717.1">
    <property type="nucleotide sequence ID" value="NC_023035.1"/>
</dbReference>
<dbReference type="KEGG" id="slr:L21SP2_3495"/>
<protein>
    <recommendedName>
        <fullName evidence="7">Peptidyl-tRNA hydrolase</fullName>
        <ecNumber evidence="1">3.1.1.29</ecNumber>
    </recommendedName>
</protein>
<dbReference type="EMBL" id="CP006939">
    <property type="protein sequence ID" value="AHC16831.1"/>
    <property type="molecule type" value="Genomic_DNA"/>
</dbReference>